<dbReference type="GO" id="GO:0046872">
    <property type="term" value="F:metal ion binding"/>
    <property type="evidence" value="ECO:0007669"/>
    <property type="project" value="UniProtKB-KW"/>
</dbReference>
<dbReference type="InterPro" id="IPR013542">
    <property type="entry name" value="QueG_DUF1730"/>
</dbReference>
<keyword evidence="2" id="KW-0963">Cytoplasm</keyword>
<name>A0A7V3NUG9_UNCW3</name>
<dbReference type="EC" id="1.17.99.6" evidence="10"/>
<dbReference type="InterPro" id="IPR017900">
    <property type="entry name" value="4Fe4S_Fe_S_CS"/>
</dbReference>
<keyword evidence="6 10" id="KW-0560">Oxidoreductase</keyword>
<dbReference type="Pfam" id="PF08331">
    <property type="entry name" value="QueG_DUF1730"/>
    <property type="match status" value="1"/>
</dbReference>
<evidence type="ECO:0000256" key="3">
    <source>
        <dbReference type="ARBA" id="ARBA00022694"/>
    </source>
</evidence>
<evidence type="ECO:0000259" key="9">
    <source>
        <dbReference type="PROSITE" id="PS51379"/>
    </source>
</evidence>
<keyword evidence="7" id="KW-0408">Iron</keyword>
<feature type="domain" description="4Fe-4S ferredoxin-type" evidence="9">
    <location>
        <begin position="158"/>
        <end position="187"/>
    </location>
</feature>
<keyword evidence="3" id="KW-0819">tRNA processing</keyword>
<accession>A0A7V3NUG9</accession>
<dbReference type="GO" id="GO:0008616">
    <property type="term" value="P:tRNA queuosine(34) biosynthetic process"/>
    <property type="evidence" value="ECO:0007669"/>
    <property type="project" value="UniProtKB-KW"/>
</dbReference>
<reference evidence="10" key="1">
    <citation type="journal article" date="2020" name="mSystems">
        <title>Genome- and Community-Level Interaction Insights into Carbon Utilization and Element Cycling Functions of Hydrothermarchaeota in Hydrothermal Sediment.</title>
        <authorList>
            <person name="Zhou Z."/>
            <person name="Liu Y."/>
            <person name="Xu W."/>
            <person name="Pan J."/>
            <person name="Luo Z.H."/>
            <person name="Li M."/>
        </authorList>
    </citation>
    <scope>NUCLEOTIDE SEQUENCE [LARGE SCALE GENOMIC DNA]</scope>
    <source>
        <strain evidence="10">SpSt-754</strain>
    </source>
</reference>
<dbReference type="InterPro" id="IPR017896">
    <property type="entry name" value="4Fe4S_Fe-S-bd"/>
</dbReference>
<gene>
    <name evidence="10" type="primary">queG</name>
    <name evidence="10" type="ORF">ENV38_04735</name>
</gene>
<evidence type="ECO:0000256" key="4">
    <source>
        <dbReference type="ARBA" id="ARBA00022723"/>
    </source>
</evidence>
<dbReference type="PROSITE" id="PS51379">
    <property type="entry name" value="4FE4S_FER_2"/>
    <property type="match status" value="1"/>
</dbReference>
<dbReference type="NCBIfam" id="TIGR00276">
    <property type="entry name" value="tRNA epoxyqueuosine(34) reductase QueG"/>
    <property type="match status" value="1"/>
</dbReference>
<dbReference type="InterPro" id="IPR004453">
    <property type="entry name" value="QueG"/>
</dbReference>
<dbReference type="Pfam" id="PF13484">
    <property type="entry name" value="Fer4_16"/>
    <property type="match status" value="1"/>
</dbReference>
<keyword evidence="8" id="KW-0411">Iron-sulfur</keyword>
<dbReference type="PANTHER" id="PTHR30002">
    <property type="entry name" value="EPOXYQUEUOSINE REDUCTASE"/>
    <property type="match status" value="1"/>
</dbReference>
<dbReference type="GO" id="GO:0052693">
    <property type="term" value="F:epoxyqueuosine reductase activity"/>
    <property type="evidence" value="ECO:0007669"/>
    <property type="project" value="UniProtKB-EC"/>
</dbReference>
<evidence type="ECO:0000256" key="5">
    <source>
        <dbReference type="ARBA" id="ARBA00022785"/>
    </source>
</evidence>
<dbReference type="PROSITE" id="PS00198">
    <property type="entry name" value="4FE4S_FER_1"/>
    <property type="match status" value="1"/>
</dbReference>
<dbReference type="EMBL" id="DTGD01000174">
    <property type="protein sequence ID" value="HGB36192.1"/>
    <property type="molecule type" value="Genomic_DNA"/>
</dbReference>
<evidence type="ECO:0000313" key="10">
    <source>
        <dbReference type="EMBL" id="HGB36192.1"/>
    </source>
</evidence>
<keyword evidence="5" id="KW-0671">Queuosine biosynthesis</keyword>
<keyword evidence="1" id="KW-0004">4Fe-4S</keyword>
<sequence length="327" mass="37300">MEFRIIPPPDLSKEIAFYEKWLEIGYNGEMEYLKRGLEKRRTFPEWVKSILVVRASYNDINWDGVEVEGKVMISKYAIRVDYHRVLKTHISEILSELESKHKSIAYKIFVDSSPVLEKPIAKNAGFGFIGYNTLLLDPERGSYFNLGGAFLSVDLSDSIGNIDTTSCLGCNLCIESCPTKALVEPGVLDASKCISYLTVEYKGVIPKDLAVRMQSWVFGCDVCQEACPLNKKAKLTGVHSPYKEELVAPSVEYLLSLDEEGFRRLFDDTPVLRTGYARFLRNVIVAAFNFGYYNLLYNMYNSGKLQKERLWTLQLKELGVLNEHREH</sequence>
<dbReference type="AlphaFoldDB" id="A0A7V3NUG9"/>
<evidence type="ECO:0000256" key="8">
    <source>
        <dbReference type="ARBA" id="ARBA00023014"/>
    </source>
</evidence>
<evidence type="ECO:0000256" key="7">
    <source>
        <dbReference type="ARBA" id="ARBA00023004"/>
    </source>
</evidence>
<organism evidence="10">
    <name type="scientific">candidate division WOR-3 bacterium</name>
    <dbReference type="NCBI Taxonomy" id="2052148"/>
    <lineage>
        <taxon>Bacteria</taxon>
        <taxon>Bacteria division WOR-3</taxon>
    </lineage>
</organism>
<dbReference type="Gene3D" id="3.30.70.20">
    <property type="match status" value="1"/>
</dbReference>
<dbReference type="SUPFAM" id="SSF54862">
    <property type="entry name" value="4Fe-4S ferredoxins"/>
    <property type="match status" value="1"/>
</dbReference>
<evidence type="ECO:0000256" key="6">
    <source>
        <dbReference type="ARBA" id="ARBA00023002"/>
    </source>
</evidence>
<protein>
    <submittedName>
        <fullName evidence="10">tRNA epoxyqueuosine(34) reductase QueG</fullName>
        <ecNumber evidence="10">1.17.99.6</ecNumber>
    </submittedName>
</protein>
<evidence type="ECO:0000256" key="1">
    <source>
        <dbReference type="ARBA" id="ARBA00022485"/>
    </source>
</evidence>
<comment type="caution">
    <text evidence="10">The sequence shown here is derived from an EMBL/GenBank/DDBJ whole genome shotgun (WGS) entry which is preliminary data.</text>
</comment>
<dbReference type="GO" id="GO:0051539">
    <property type="term" value="F:4 iron, 4 sulfur cluster binding"/>
    <property type="evidence" value="ECO:0007669"/>
    <property type="project" value="UniProtKB-KW"/>
</dbReference>
<evidence type="ECO:0000256" key="2">
    <source>
        <dbReference type="ARBA" id="ARBA00022490"/>
    </source>
</evidence>
<keyword evidence="4" id="KW-0479">Metal-binding</keyword>
<proteinExistence type="predicted"/>
<dbReference type="PANTHER" id="PTHR30002:SF4">
    <property type="entry name" value="EPOXYQUEUOSINE REDUCTASE"/>
    <property type="match status" value="1"/>
</dbReference>